<reference evidence="3 4" key="1">
    <citation type="journal article" date="2021" name="Elife">
        <title>Chloroplast acquisition without the gene transfer in kleptoplastic sea slugs, Plakobranchus ocellatus.</title>
        <authorList>
            <person name="Maeda T."/>
            <person name="Takahashi S."/>
            <person name="Yoshida T."/>
            <person name="Shimamura S."/>
            <person name="Takaki Y."/>
            <person name="Nagai Y."/>
            <person name="Toyoda A."/>
            <person name="Suzuki Y."/>
            <person name="Arimoto A."/>
            <person name="Ishii H."/>
            <person name="Satoh N."/>
            <person name="Nishiyama T."/>
            <person name="Hasebe M."/>
            <person name="Maruyama T."/>
            <person name="Minagawa J."/>
            <person name="Obokata J."/>
            <person name="Shigenobu S."/>
        </authorList>
    </citation>
    <scope>NUCLEOTIDE SEQUENCE [LARGE SCALE GENOMIC DNA]</scope>
</reference>
<dbReference type="EMBL" id="BLXT01006926">
    <property type="protein sequence ID" value="GFO34624.1"/>
    <property type="molecule type" value="Genomic_DNA"/>
</dbReference>
<feature type="region of interest" description="Disordered" evidence="1">
    <location>
        <begin position="37"/>
        <end position="82"/>
    </location>
</feature>
<evidence type="ECO:0000313" key="4">
    <source>
        <dbReference type="Proteomes" id="UP000735302"/>
    </source>
</evidence>
<name>A0AAV4CRV8_9GAST</name>
<keyword evidence="2" id="KW-1133">Transmembrane helix</keyword>
<feature type="compositionally biased region" description="Polar residues" evidence="1">
    <location>
        <begin position="54"/>
        <end position="65"/>
    </location>
</feature>
<sequence length="113" mass="12822">MNRDGKVRKQCSRALTWNILPNLVHENVASWSEQVVNKPRMEGRRPESCRDGESNGSRTCGSSNVKKLRGRRSAREQQGRRKQVQLVDQVGVGLVILVFTVEIIMHDVKTIPN</sequence>
<evidence type="ECO:0000256" key="1">
    <source>
        <dbReference type="SAM" id="MobiDB-lite"/>
    </source>
</evidence>
<proteinExistence type="predicted"/>
<keyword evidence="4" id="KW-1185">Reference proteome</keyword>
<keyword evidence="2" id="KW-0812">Transmembrane</keyword>
<dbReference type="Proteomes" id="UP000735302">
    <property type="component" value="Unassembled WGS sequence"/>
</dbReference>
<evidence type="ECO:0000313" key="3">
    <source>
        <dbReference type="EMBL" id="GFO34624.1"/>
    </source>
</evidence>
<accession>A0AAV4CRV8</accession>
<organism evidence="3 4">
    <name type="scientific">Plakobranchus ocellatus</name>
    <dbReference type="NCBI Taxonomy" id="259542"/>
    <lineage>
        <taxon>Eukaryota</taxon>
        <taxon>Metazoa</taxon>
        <taxon>Spiralia</taxon>
        <taxon>Lophotrochozoa</taxon>
        <taxon>Mollusca</taxon>
        <taxon>Gastropoda</taxon>
        <taxon>Heterobranchia</taxon>
        <taxon>Euthyneura</taxon>
        <taxon>Panpulmonata</taxon>
        <taxon>Sacoglossa</taxon>
        <taxon>Placobranchoidea</taxon>
        <taxon>Plakobranchidae</taxon>
        <taxon>Plakobranchus</taxon>
    </lineage>
</organism>
<gene>
    <name evidence="3" type="ORF">PoB_006112900</name>
</gene>
<feature type="compositionally biased region" description="Basic and acidic residues" evidence="1">
    <location>
        <begin position="39"/>
        <end position="53"/>
    </location>
</feature>
<protein>
    <submittedName>
        <fullName evidence="3">Uncharacterized protein</fullName>
    </submittedName>
</protein>
<evidence type="ECO:0000256" key="2">
    <source>
        <dbReference type="SAM" id="Phobius"/>
    </source>
</evidence>
<keyword evidence="2" id="KW-0472">Membrane</keyword>
<feature type="transmembrane region" description="Helical" evidence="2">
    <location>
        <begin position="86"/>
        <end position="105"/>
    </location>
</feature>
<dbReference type="AlphaFoldDB" id="A0AAV4CRV8"/>
<comment type="caution">
    <text evidence="3">The sequence shown here is derived from an EMBL/GenBank/DDBJ whole genome shotgun (WGS) entry which is preliminary data.</text>
</comment>